<feature type="region of interest" description="Disordered" evidence="1">
    <location>
        <begin position="84"/>
        <end position="106"/>
    </location>
</feature>
<sequence>MAISGISISSDSSEECVGTSTARVILFGTIRTSIPSTAPTVDLPVIHDDTLLIPTDTPTISPIVATLPSIAPTIQYSSLFICTDSSDSDPSERPPSHDPYEVIVAR</sequence>
<name>A0A699L6Q3_TANCI</name>
<proteinExistence type="predicted"/>
<reference evidence="2" key="1">
    <citation type="journal article" date="2019" name="Sci. Rep.">
        <title>Draft genome of Tanacetum cinerariifolium, the natural source of mosquito coil.</title>
        <authorList>
            <person name="Yamashiro T."/>
            <person name="Shiraishi A."/>
            <person name="Satake H."/>
            <person name="Nakayama K."/>
        </authorList>
    </citation>
    <scope>NUCLEOTIDE SEQUENCE</scope>
</reference>
<evidence type="ECO:0000313" key="2">
    <source>
        <dbReference type="EMBL" id="GFB21909.1"/>
    </source>
</evidence>
<dbReference type="EMBL" id="BKCJ010578232">
    <property type="protein sequence ID" value="GFB21909.1"/>
    <property type="molecule type" value="Genomic_DNA"/>
</dbReference>
<feature type="compositionally biased region" description="Basic and acidic residues" evidence="1">
    <location>
        <begin position="90"/>
        <end position="100"/>
    </location>
</feature>
<evidence type="ECO:0000256" key="1">
    <source>
        <dbReference type="SAM" id="MobiDB-lite"/>
    </source>
</evidence>
<dbReference type="AlphaFoldDB" id="A0A699L6Q3"/>
<organism evidence="2">
    <name type="scientific">Tanacetum cinerariifolium</name>
    <name type="common">Dalmatian daisy</name>
    <name type="synonym">Chrysanthemum cinerariifolium</name>
    <dbReference type="NCBI Taxonomy" id="118510"/>
    <lineage>
        <taxon>Eukaryota</taxon>
        <taxon>Viridiplantae</taxon>
        <taxon>Streptophyta</taxon>
        <taxon>Embryophyta</taxon>
        <taxon>Tracheophyta</taxon>
        <taxon>Spermatophyta</taxon>
        <taxon>Magnoliopsida</taxon>
        <taxon>eudicotyledons</taxon>
        <taxon>Gunneridae</taxon>
        <taxon>Pentapetalae</taxon>
        <taxon>asterids</taxon>
        <taxon>campanulids</taxon>
        <taxon>Asterales</taxon>
        <taxon>Asteraceae</taxon>
        <taxon>Asteroideae</taxon>
        <taxon>Anthemideae</taxon>
        <taxon>Anthemidinae</taxon>
        <taxon>Tanacetum</taxon>
    </lineage>
</organism>
<gene>
    <name evidence="2" type="ORF">Tci_693880</name>
</gene>
<accession>A0A699L6Q3</accession>
<comment type="caution">
    <text evidence="2">The sequence shown here is derived from an EMBL/GenBank/DDBJ whole genome shotgun (WGS) entry which is preliminary data.</text>
</comment>
<protein>
    <submittedName>
        <fullName evidence="2">Uncharacterized protein</fullName>
    </submittedName>
</protein>